<dbReference type="Proteomes" id="UP000248857">
    <property type="component" value="Unassembled WGS sequence"/>
</dbReference>
<comment type="caution">
    <text evidence="1">The sequence shown here is derived from an EMBL/GenBank/DDBJ whole genome shotgun (WGS) entry which is preliminary data.</text>
</comment>
<accession>A0A2W1JLM5</accession>
<organism evidence="1 2">
    <name type="scientific">Acaryochloris thomasi RCC1774</name>
    <dbReference type="NCBI Taxonomy" id="1764569"/>
    <lineage>
        <taxon>Bacteria</taxon>
        <taxon>Bacillati</taxon>
        <taxon>Cyanobacteriota</taxon>
        <taxon>Cyanophyceae</taxon>
        <taxon>Acaryochloridales</taxon>
        <taxon>Acaryochloridaceae</taxon>
        <taxon>Acaryochloris</taxon>
        <taxon>Acaryochloris thomasi</taxon>
    </lineage>
</organism>
<sequence length="252" mass="28792">MNAVDPRLVNVVAQQPYPLLFVTVSGAHLYGFPSADSDYDLRGIHQLPLTELVGLRRGKETIEVSNIQQGLEIDLVTHEAKKFFSLLLKRNGYVLEQLYSPLVVHQTGPEYNELKDIAKHCITRNHSYHYLGFAKTQWRLFEKSSPKRVKTLLYVYRVLLTGINLMHSGVIEANLVTLNEKFQLPYVPDLINAKITGTEKNTLDVSDVEFHEREYMRLYQTLEAASQASHLPDEPSAKPDLHDLLIRLRLQG</sequence>
<protein>
    <recommendedName>
        <fullName evidence="3">Nucleotidyltransferase</fullName>
    </recommendedName>
</protein>
<dbReference type="AlphaFoldDB" id="A0A2W1JLM5"/>
<dbReference type="PANTHER" id="PTHR34817">
    <property type="entry name" value="NUCLEOTIDYLTRANSFERASE"/>
    <property type="match status" value="1"/>
</dbReference>
<evidence type="ECO:0008006" key="3">
    <source>
        <dbReference type="Google" id="ProtNLM"/>
    </source>
</evidence>
<dbReference type="RefSeq" id="WP_110985397.1">
    <property type="nucleotide sequence ID" value="NZ_CAWNWM010000003.1"/>
</dbReference>
<evidence type="ECO:0000313" key="2">
    <source>
        <dbReference type="Proteomes" id="UP000248857"/>
    </source>
</evidence>
<dbReference type="Pfam" id="PF10127">
    <property type="entry name" value="RlaP"/>
    <property type="match status" value="1"/>
</dbReference>
<keyword evidence="2" id="KW-1185">Reference proteome</keyword>
<evidence type="ECO:0000313" key="1">
    <source>
        <dbReference type="EMBL" id="PZD74280.1"/>
    </source>
</evidence>
<reference evidence="1 2" key="1">
    <citation type="journal article" date="2018" name="Sci. Rep.">
        <title>A novel species of the marine cyanobacterium Acaryochloris with a unique pigment content and lifestyle.</title>
        <authorList>
            <person name="Partensky F."/>
            <person name="Six C."/>
            <person name="Ratin M."/>
            <person name="Garczarek L."/>
            <person name="Vaulot D."/>
            <person name="Probert I."/>
            <person name="Calteau A."/>
            <person name="Gourvil P."/>
            <person name="Marie D."/>
            <person name="Grebert T."/>
            <person name="Bouchier C."/>
            <person name="Le Panse S."/>
            <person name="Gachenot M."/>
            <person name="Rodriguez F."/>
            <person name="Garrido J.L."/>
        </authorList>
    </citation>
    <scope>NUCLEOTIDE SEQUENCE [LARGE SCALE GENOMIC DNA]</scope>
    <source>
        <strain evidence="1 2">RCC1774</strain>
    </source>
</reference>
<proteinExistence type="predicted"/>
<dbReference type="OrthoDB" id="9796845at2"/>
<dbReference type="InterPro" id="IPR018775">
    <property type="entry name" value="RlaP"/>
</dbReference>
<dbReference type="PANTHER" id="PTHR34817:SF1">
    <property type="entry name" value="NUCLEOTIDYLTRANSFERASE"/>
    <property type="match status" value="1"/>
</dbReference>
<gene>
    <name evidence="1" type="ORF">C1752_01439</name>
</gene>
<name>A0A2W1JLM5_9CYAN</name>
<dbReference type="EMBL" id="PQWO01000003">
    <property type="protein sequence ID" value="PZD74280.1"/>
    <property type="molecule type" value="Genomic_DNA"/>
</dbReference>